<keyword evidence="5 9" id="KW-0798">TonB box</keyword>
<dbReference type="NCBIfam" id="TIGR04057">
    <property type="entry name" value="SusC_RagA_signa"/>
    <property type="match status" value="1"/>
</dbReference>
<comment type="similarity">
    <text evidence="8 9">Belongs to the TonB-dependent receptor family.</text>
</comment>
<protein>
    <submittedName>
        <fullName evidence="13">TonB-dependent receptor</fullName>
    </submittedName>
</protein>
<keyword evidence="7 8" id="KW-0998">Cell outer membrane</keyword>
<evidence type="ECO:0000256" key="1">
    <source>
        <dbReference type="ARBA" id="ARBA00004571"/>
    </source>
</evidence>
<evidence type="ECO:0000256" key="4">
    <source>
        <dbReference type="ARBA" id="ARBA00022692"/>
    </source>
</evidence>
<evidence type="ECO:0000256" key="5">
    <source>
        <dbReference type="ARBA" id="ARBA00023077"/>
    </source>
</evidence>
<keyword evidence="4 8" id="KW-0812">Transmembrane</keyword>
<evidence type="ECO:0000256" key="10">
    <source>
        <dbReference type="SAM" id="SignalP"/>
    </source>
</evidence>
<feature type="signal peptide" evidence="10">
    <location>
        <begin position="1"/>
        <end position="29"/>
    </location>
</feature>
<evidence type="ECO:0000256" key="6">
    <source>
        <dbReference type="ARBA" id="ARBA00023136"/>
    </source>
</evidence>
<evidence type="ECO:0000256" key="2">
    <source>
        <dbReference type="ARBA" id="ARBA00022448"/>
    </source>
</evidence>
<evidence type="ECO:0000313" key="13">
    <source>
        <dbReference type="EMBL" id="TDG36175.1"/>
    </source>
</evidence>
<comment type="subcellular location">
    <subcellularLocation>
        <location evidence="1 8">Cell outer membrane</location>
        <topology evidence="1 8">Multi-pass membrane protein</topology>
    </subcellularLocation>
</comment>
<dbReference type="InterPro" id="IPR023997">
    <property type="entry name" value="TonB-dep_OMP_SusC/RagA_CS"/>
</dbReference>
<evidence type="ECO:0000256" key="3">
    <source>
        <dbReference type="ARBA" id="ARBA00022452"/>
    </source>
</evidence>
<gene>
    <name evidence="13" type="ORF">EZJ43_09220</name>
</gene>
<dbReference type="SUPFAM" id="SSF49464">
    <property type="entry name" value="Carboxypeptidase regulatory domain-like"/>
    <property type="match status" value="1"/>
</dbReference>
<feature type="domain" description="TonB-dependent receptor plug" evidence="12">
    <location>
        <begin position="124"/>
        <end position="231"/>
    </location>
</feature>
<dbReference type="Gene3D" id="2.60.40.1120">
    <property type="entry name" value="Carboxypeptidase-like, regulatory domain"/>
    <property type="match status" value="1"/>
</dbReference>
<feature type="chain" id="PRO_5020688314" evidence="10">
    <location>
        <begin position="30"/>
        <end position="1017"/>
    </location>
</feature>
<dbReference type="Pfam" id="PF00593">
    <property type="entry name" value="TonB_dep_Rec_b-barrel"/>
    <property type="match status" value="1"/>
</dbReference>
<keyword evidence="10" id="KW-0732">Signal</keyword>
<proteinExistence type="inferred from homology"/>
<dbReference type="SUPFAM" id="SSF56935">
    <property type="entry name" value="Porins"/>
    <property type="match status" value="1"/>
</dbReference>
<dbReference type="InterPro" id="IPR039426">
    <property type="entry name" value="TonB-dep_rcpt-like"/>
</dbReference>
<keyword evidence="14" id="KW-1185">Reference proteome</keyword>
<comment type="caution">
    <text evidence="13">The sequence shown here is derived from an EMBL/GenBank/DDBJ whole genome shotgun (WGS) entry which is preliminary data.</text>
</comment>
<evidence type="ECO:0000256" key="7">
    <source>
        <dbReference type="ARBA" id="ARBA00023237"/>
    </source>
</evidence>
<dbReference type="InterPro" id="IPR012910">
    <property type="entry name" value="Plug_dom"/>
</dbReference>
<evidence type="ECO:0000259" key="12">
    <source>
        <dbReference type="Pfam" id="PF07715"/>
    </source>
</evidence>
<dbReference type="NCBIfam" id="TIGR04056">
    <property type="entry name" value="OMP_RagA_SusC"/>
    <property type="match status" value="1"/>
</dbReference>
<dbReference type="OrthoDB" id="9768177at2"/>
<dbReference type="EMBL" id="SJCY01000005">
    <property type="protein sequence ID" value="TDG36175.1"/>
    <property type="molecule type" value="Genomic_DNA"/>
</dbReference>
<dbReference type="AlphaFoldDB" id="A0A4R5MLQ4"/>
<keyword evidence="13" id="KW-0675">Receptor</keyword>
<accession>A0A4R5MLQ4</accession>
<keyword evidence="2 8" id="KW-0813">Transport</keyword>
<keyword evidence="3 8" id="KW-1134">Transmembrane beta strand</keyword>
<keyword evidence="6 8" id="KW-0472">Membrane</keyword>
<organism evidence="13 14">
    <name type="scientific">Pedobacter changchengzhani</name>
    <dbReference type="NCBI Taxonomy" id="2529274"/>
    <lineage>
        <taxon>Bacteria</taxon>
        <taxon>Pseudomonadati</taxon>
        <taxon>Bacteroidota</taxon>
        <taxon>Sphingobacteriia</taxon>
        <taxon>Sphingobacteriales</taxon>
        <taxon>Sphingobacteriaceae</taxon>
        <taxon>Pedobacter</taxon>
    </lineage>
</organism>
<sequence>MMKKKLLRNFCAVLLTLLCVTLINENLKAQDKIITGKVTDASDGGMLPGVTVRLRGTTVGTATDANGNYSINAPANAVLEFALIGYGENLVKTEAGKSIYNIKLNAISKGLDEVVVVGYGTSTKRDLTGAVAKIDNTKLEALPNVNILQALRGGTAGVSITSTGRAGSGSAVQIRGGSRSIAASNNALIVLDGIIYRGGLSDLNSDDIESFEILKDASAAAIYGSQAANGVVIITTKRGKTDKPTIHINSYVGGQDFVKNQKLENAAQYRQKLFDVANTTFYRQSNGQLAGTPVKPNFDDVSTYFLNPTEIKNFNLGNSQEALDVISQSAPIQNYNLSLSAANDKTNYFVSGEYANQKGVVKGDQFKRASGRVNLETHVTDWLKFGVNSFFTFNDNSGTPADLLQASRLSPYASYYLPDNPTILKPNPVDDGFISNPLFGTLNRSTITRSSLFAVAYADVNIPFIKGLNYRFNYSNNSQWDQNFNFTPSYKTPGTGLNREASANQTNSNSTDAYVENILKYNRTFGDHSVDATFLYNYNYSKSNSTTASANTFPNDALTYYSLSLGATQATSASYSAYASIAAMARLTYKYKNRYIITGTFRRDGASVFGDKNKFANFPSVGVSWIVSDESFLKDVKVINVLKLRASYGGNGNQIGRYASLSPLAVNAGYNYIFGDGTVPAVGIGTTGLGNPDLKWELTYASNIGVDFELLNRRISGSLDVYNSNSSDLLLPRTIPTINGFGSQLQNIGKVNNKGIEFTLNTINIKTPNLTWTTGINLSANKNKIVALQGTDNNKDGIEDDDIASSRFIGKPINAIYNYEVIGVWQQDEAVLAKTFAARPGDLKLRDIDGDGKITPGNDRTIIGYDNPDVVYGFNTSLTYKGFSFYTLITGSAGGMRNNNAILDPASNLITKARGASVAWWTPDNPSTTHPSIDYGNSLGVVQLQSTSFIRVQDISLSYNFGKRITDLLKVGALKLYVSAKNPILITKWSGWDPEIAAGLNQFPLTRSIIGGLSLSL</sequence>
<dbReference type="InterPro" id="IPR023996">
    <property type="entry name" value="TonB-dep_OMP_SusC/RagA"/>
</dbReference>
<dbReference type="Gene3D" id="2.40.170.20">
    <property type="entry name" value="TonB-dependent receptor, beta-barrel domain"/>
    <property type="match status" value="1"/>
</dbReference>
<evidence type="ECO:0000313" key="14">
    <source>
        <dbReference type="Proteomes" id="UP000295668"/>
    </source>
</evidence>
<evidence type="ECO:0000256" key="8">
    <source>
        <dbReference type="PROSITE-ProRule" id="PRU01360"/>
    </source>
</evidence>
<reference evidence="13 14" key="1">
    <citation type="submission" date="2019-02" db="EMBL/GenBank/DDBJ databases">
        <title>Pedobacter sp. nov., a novel speices isolated from soil of pinguins habitat in Antarcitica.</title>
        <authorList>
            <person name="He R.-H."/>
        </authorList>
    </citation>
    <scope>NUCLEOTIDE SEQUENCE [LARGE SCALE GENOMIC DNA]</scope>
    <source>
        <strain evidence="13 14">E01020</strain>
    </source>
</reference>
<dbReference type="InterPro" id="IPR000531">
    <property type="entry name" value="Beta-barrel_TonB"/>
</dbReference>
<dbReference type="GO" id="GO:0009279">
    <property type="term" value="C:cell outer membrane"/>
    <property type="evidence" value="ECO:0007669"/>
    <property type="project" value="UniProtKB-SubCell"/>
</dbReference>
<feature type="domain" description="TonB-dependent receptor-like beta-barrel" evidence="11">
    <location>
        <begin position="468"/>
        <end position="880"/>
    </location>
</feature>
<dbReference type="InterPro" id="IPR036942">
    <property type="entry name" value="Beta-barrel_TonB_sf"/>
</dbReference>
<dbReference type="Pfam" id="PF07715">
    <property type="entry name" value="Plug"/>
    <property type="match status" value="1"/>
</dbReference>
<dbReference type="Proteomes" id="UP000295668">
    <property type="component" value="Unassembled WGS sequence"/>
</dbReference>
<dbReference type="Pfam" id="PF13715">
    <property type="entry name" value="CarbopepD_reg_2"/>
    <property type="match status" value="1"/>
</dbReference>
<dbReference type="PROSITE" id="PS52016">
    <property type="entry name" value="TONB_DEPENDENT_REC_3"/>
    <property type="match status" value="1"/>
</dbReference>
<dbReference type="Gene3D" id="2.170.130.10">
    <property type="entry name" value="TonB-dependent receptor, plug domain"/>
    <property type="match status" value="1"/>
</dbReference>
<evidence type="ECO:0000259" key="11">
    <source>
        <dbReference type="Pfam" id="PF00593"/>
    </source>
</evidence>
<evidence type="ECO:0000256" key="9">
    <source>
        <dbReference type="RuleBase" id="RU003357"/>
    </source>
</evidence>
<dbReference type="InterPro" id="IPR037066">
    <property type="entry name" value="Plug_dom_sf"/>
</dbReference>
<dbReference type="InterPro" id="IPR008969">
    <property type="entry name" value="CarboxyPept-like_regulatory"/>
</dbReference>
<name>A0A4R5MLQ4_9SPHI</name>